<gene>
    <name evidence="8" type="ORF">VaNZ11_000687</name>
</gene>
<dbReference type="InterPro" id="IPR002528">
    <property type="entry name" value="MATE_fam"/>
</dbReference>
<protein>
    <recommendedName>
        <fullName evidence="6">Protein DETOXIFICATION</fullName>
    </recommendedName>
    <alternativeName>
        <fullName evidence="6">Multidrug and toxic compound extrusion protein</fullName>
    </alternativeName>
</protein>
<reference evidence="8 9" key="1">
    <citation type="journal article" date="2023" name="IScience">
        <title>Expanded male sex-determining region conserved during the evolution of homothallism in the green alga Volvox.</title>
        <authorList>
            <person name="Yamamoto K."/>
            <person name="Matsuzaki R."/>
            <person name="Mahakham W."/>
            <person name="Heman W."/>
            <person name="Sekimoto H."/>
            <person name="Kawachi M."/>
            <person name="Minakuchi Y."/>
            <person name="Toyoda A."/>
            <person name="Nozaki H."/>
        </authorList>
    </citation>
    <scope>NUCLEOTIDE SEQUENCE [LARGE SCALE GENOMIC DNA]</scope>
    <source>
        <strain evidence="8 9">NIES-4468</strain>
    </source>
</reference>
<feature type="transmembrane region" description="Helical" evidence="6">
    <location>
        <begin position="510"/>
        <end position="531"/>
    </location>
</feature>
<keyword evidence="5 6" id="KW-0472">Membrane</keyword>
<proteinExistence type="inferred from homology"/>
<accession>A0ABQ5RMX0</accession>
<dbReference type="Proteomes" id="UP001165090">
    <property type="component" value="Unassembled WGS sequence"/>
</dbReference>
<comment type="subcellular location">
    <subcellularLocation>
        <location evidence="1">Membrane</location>
        <topology evidence="1">Multi-pass membrane protein</topology>
    </subcellularLocation>
</comment>
<dbReference type="PANTHER" id="PTHR11206">
    <property type="entry name" value="MULTIDRUG RESISTANCE PROTEIN"/>
    <property type="match status" value="1"/>
</dbReference>
<feature type="compositionally biased region" description="Low complexity" evidence="7">
    <location>
        <begin position="557"/>
        <end position="572"/>
    </location>
</feature>
<feature type="compositionally biased region" description="Basic and acidic residues" evidence="7">
    <location>
        <begin position="590"/>
        <end position="605"/>
    </location>
</feature>
<name>A0ABQ5RMX0_9CHLO</name>
<feature type="transmembrane region" description="Helical" evidence="6">
    <location>
        <begin position="479"/>
        <end position="498"/>
    </location>
</feature>
<keyword evidence="4 6" id="KW-1133">Transmembrane helix</keyword>
<comment type="caution">
    <text evidence="8">The sequence shown here is derived from an EMBL/GenBank/DDBJ whole genome shotgun (WGS) entry which is preliminary data.</text>
</comment>
<dbReference type="InterPro" id="IPR045069">
    <property type="entry name" value="MATE_euk"/>
</dbReference>
<evidence type="ECO:0000256" key="5">
    <source>
        <dbReference type="ARBA" id="ARBA00023136"/>
    </source>
</evidence>
<dbReference type="EMBL" id="BSDZ01000003">
    <property type="protein sequence ID" value="GLI58905.1"/>
    <property type="molecule type" value="Genomic_DNA"/>
</dbReference>
<feature type="transmembrane region" description="Helical" evidence="6">
    <location>
        <begin position="451"/>
        <end position="472"/>
    </location>
</feature>
<evidence type="ECO:0000313" key="8">
    <source>
        <dbReference type="EMBL" id="GLI58905.1"/>
    </source>
</evidence>
<sequence length="605" mass="63610">MCRPTRRAQCASRRHALNHGRFKSCFGISAHGRFPGRGSNALRCQAKISTESSRPPYQQKSRRFLQANTDCVEPAVFRAYTWTLSVGDFVGEFQRLSKDLREIAILAGPILAQYVVAHSSQLIDTSFVAHLDQPALLSSVVLANSLAMVTGYYIVMGLAAASETLSGQAHGAGNSTALGLTLQRSLAVCSAAAAPISALWWNAEPILTSLGQAPEIAAGAARYLQLTLPALYSFLVFRCVDRHLLAQGIVAPGLAIATLATAMTPAYCWFFMCHLGLQLEGAAYAYCCTQATATALSLTYLTWRSRSTLGQSGAVPLAPSAAALTGWRPYLELAVPATLMSCMEGWAVEVLIFLSGNLDHPEVAVGVTGLCMQFSTLVWLSAASISSATCTRIAISLGKGDAAGAQRLAYSSLGLVLLSQTLIGLAAYGASDQLVGLMTTEQEVLALTRQVMPVLAVCFIFDGQNVVLSSVLRGAGRQWFGAGCNLVGWWLVGIPLAYSLGLQVGMGVQGIWTGFTTASGLQACVQWIVVAQMDWEAEVRRAGEMVLSSCGAGIGPEPSAGGSSSSGGAWAGTCTSPCASPQDADAQEASGEREVSIGQTDRRGA</sequence>
<evidence type="ECO:0000313" key="9">
    <source>
        <dbReference type="Proteomes" id="UP001165090"/>
    </source>
</evidence>
<feature type="transmembrane region" description="Helical" evidence="6">
    <location>
        <begin position="252"/>
        <end position="277"/>
    </location>
</feature>
<keyword evidence="9" id="KW-1185">Reference proteome</keyword>
<evidence type="ECO:0000256" key="2">
    <source>
        <dbReference type="ARBA" id="ARBA00010199"/>
    </source>
</evidence>
<comment type="similarity">
    <text evidence="2 6">Belongs to the multi antimicrobial extrusion (MATE) (TC 2.A.66.1) family.</text>
</comment>
<evidence type="ECO:0000256" key="4">
    <source>
        <dbReference type="ARBA" id="ARBA00022989"/>
    </source>
</evidence>
<organism evidence="8 9">
    <name type="scientific">Volvox africanus</name>
    <dbReference type="NCBI Taxonomy" id="51714"/>
    <lineage>
        <taxon>Eukaryota</taxon>
        <taxon>Viridiplantae</taxon>
        <taxon>Chlorophyta</taxon>
        <taxon>core chlorophytes</taxon>
        <taxon>Chlorophyceae</taxon>
        <taxon>CS clade</taxon>
        <taxon>Chlamydomonadales</taxon>
        <taxon>Volvocaceae</taxon>
        <taxon>Volvox</taxon>
    </lineage>
</organism>
<evidence type="ECO:0000256" key="6">
    <source>
        <dbReference type="RuleBase" id="RU004914"/>
    </source>
</evidence>
<feature type="transmembrane region" description="Helical" evidence="6">
    <location>
        <begin position="283"/>
        <end position="303"/>
    </location>
</feature>
<dbReference type="Pfam" id="PF01554">
    <property type="entry name" value="MatE"/>
    <property type="match status" value="2"/>
</dbReference>
<feature type="transmembrane region" description="Helical" evidence="6">
    <location>
        <begin position="103"/>
        <end position="123"/>
    </location>
</feature>
<feature type="region of interest" description="Disordered" evidence="7">
    <location>
        <begin position="557"/>
        <end position="605"/>
    </location>
</feature>
<feature type="transmembrane region" description="Helical" evidence="6">
    <location>
        <begin position="135"/>
        <end position="155"/>
    </location>
</feature>
<keyword evidence="3 6" id="KW-0812">Transmembrane</keyword>
<dbReference type="CDD" id="cd13132">
    <property type="entry name" value="MATE_eukaryotic"/>
    <property type="match status" value="1"/>
</dbReference>
<evidence type="ECO:0000256" key="3">
    <source>
        <dbReference type="ARBA" id="ARBA00022692"/>
    </source>
</evidence>
<evidence type="ECO:0000256" key="1">
    <source>
        <dbReference type="ARBA" id="ARBA00004141"/>
    </source>
</evidence>
<comment type="caution">
    <text evidence="6">Lacks conserved residue(s) required for the propagation of feature annotation.</text>
</comment>
<feature type="transmembrane region" description="Helical" evidence="6">
    <location>
        <begin position="408"/>
        <end position="431"/>
    </location>
</feature>
<dbReference type="NCBIfam" id="TIGR00797">
    <property type="entry name" value="matE"/>
    <property type="match status" value="1"/>
</dbReference>
<evidence type="ECO:0000256" key="7">
    <source>
        <dbReference type="SAM" id="MobiDB-lite"/>
    </source>
</evidence>